<reference evidence="1 2" key="1">
    <citation type="journal article" date="2009" name="Biosci. Biotechnol. Biochem.">
        <title>WeGAS: a web-based microbial genome annotation system.</title>
        <authorList>
            <person name="Lee D."/>
            <person name="Seo H."/>
            <person name="Park C."/>
            <person name="Park K."/>
        </authorList>
    </citation>
    <scope>NUCLEOTIDE SEQUENCE [LARGE SCALE GENOMIC DNA]</scope>
    <source>
        <strain evidence="2">ATCC 49049 / DSM 4359 / NBRC 107923 / NS-E</strain>
    </source>
</reference>
<gene>
    <name evidence="1" type="ordered locus">CTN_0208</name>
</gene>
<dbReference type="KEGG" id="tna:CTN_0208"/>
<evidence type="ECO:0000313" key="2">
    <source>
        <dbReference type="Proteomes" id="UP000000445"/>
    </source>
</evidence>
<sequence>MGYSETPTVGFVLSPELKTDFFEGIFRFDFFVSLQEGEPSLLLPVFDNPVYFKFGVEDFSFEYYTPVFLRASFVHFKKTWNAQLGFVGAMWNGEEIFAYTETPLDFAVSTGGNYYLGVKMNLFDLNVEPFIENGKPGVWIGSDSLSVGVSDWIGLIFRRGRTIFRAIYSEDLKLGFAFIGESGWIFIDENHAEGCWKVGKVHVGGKVGKEDWTIQVTIEF</sequence>
<dbReference type="RefSeq" id="WP_012645094.1">
    <property type="nucleotide sequence ID" value="NC_011978.1"/>
</dbReference>
<name>B9KBI8_THENN</name>
<keyword evidence="2" id="KW-1185">Reference proteome</keyword>
<evidence type="ECO:0000313" key="1">
    <source>
        <dbReference type="EMBL" id="ACM22384.1"/>
    </source>
</evidence>
<dbReference type="AlphaFoldDB" id="B9KBI8"/>
<accession>B9KBI8</accession>
<proteinExistence type="predicted"/>
<dbReference type="STRING" id="309803.CTN_0208"/>
<dbReference type="Proteomes" id="UP000000445">
    <property type="component" value="Chromosome"/>
</dbReference>
<organism evidence="1 2">
    <name type="scientific">Thermotoga neapolitana (strain ATCC 49049 / DSM 4359 / NBRC 107923 / NS-E)</name>
    <dbReference type="NCBI Taxonomy" id="309803"/>
    <lineage>
        <taxon>Bacteria</taxon>
        <taxon>Thermotogati</taxon>
        <taxon>Thermotogota</taxon>
        <taxon>Thermotogae</taxon>
        <taxon>Thermotogales</taxon>
        <taxon>Thermotogaceae</taxon>
        <taxon>Thermotoga</taxon>
    </lineage>
</organism>
<dbReference type="HOGENOM" id="CLU_1165378_0_0_0"/>
<protein>
    <submittedName>
        <fullName evidence="1">Uncharacterized protein</fullName>
    </submittedName>
</protein>
<dbReference type="EMBL" id="CP000916">
    <property type="protein sequence ID" value="ACM22384.1"/>
    <property type="molecule type" value="Genomic_DNA"/>
</dbReference>